<feature type="domain" description="Nudix hydrolase" evidence="2">
    <location>
        <begin position="89"/>
        <end position="211"/>
    </location>
</feature>
<evidence type="ECO:0000256" key="1">
    <source>
        <dbReference type="SAM" id="MobiDB-lite"/>
    </source>
</evidence>
<comment type="caution">
    <text evidence="3">The sequence shown here is derived from an EMBL/GenBank/DDBJ whole genome shotgun (WGS) entry which is preliminary data.</text>
</comment>
<proteinExistence type="predicted"/>
<evidence type="ECO:0000313" key="3">
    <source>
        <dbReference type="EMBL" id="GAA3899202.1"/>
    </source>
</evidence>
<evidence type="ECO:0000259" key="2">
    <source>
        <dbReference type="PROSITE" id="PS51462"/>
    </source>
</evidence>
<dbReference type="Pfam" id="PF00293">
    <property type="entry name" value="NUDIX"/>
    <property type="match status" value="1"/>
</dbReference>
<sequence>MPVFHPRVNDTGQPVPLRSPSTPTPLSCWADANAIARVVPDGPLPTHLSGLALAPWPDDTPGDVTRLWQSAVTPLALGRDTPALPSLPGKVPAAGAVVLEPDGRVWVIHPSNGFGGYRATFPKGRQEPGLSLEQTAIKETLEEAGLAIELIRWLVDVPRSASLTRYFLARRIGGSPAAMGWESQAVSLVPIKRLGEVLHHANDQPLQEALHHDA</sequence>
<dbReference type="CDD" id="cd02883">
    <property type="entry name" value="NUDIX_Hydrolase"/>
    <property type="match status" value="1"/>
</dbReference>
<dbReference type="SUPFAM" id="SSF55811">
    <property type="entry name" value="Nudix"/>
    <property type="match status" value="1"/>
</dbReference>
<protein>
    <recommendedName>
        <fullName evidence="2">Nudix hydrolase domain-containing protein</fullName>
    </recommendedName>
</protein>
<dbReference type="Gene3D" id="3.90.79.10">
    <property type="entry name" value="Nucleoside Triphosphate Pyrophosphohydrolase"/>
    <property type="match status" value="1"/>
</dbReference>
<dbReference type="Proteomes" id="UP001500133">
    <property type="component" value="Unassembled WGS sequence"/>
</dbReference>
<name>A0ABP7LE06_9GAMM</name>
<organism evidence="3 4">
    <name type="scientific">Halomonas cibimaris</name>
    <dbReference type="NCBI Taxonomy" id="657012"/>
    <lineage>
        <taxon>Bacteria</taxon>
        <taxon>Pseudomonadati</taxon>
        <taxon>Pseudomonadota</taxon>
        <taxon>Gammaproteobacteria</taxon>
        <taxon>Oceanospirillales</taxon>
        <taxon>Halomonadaceae</taxon>
        <taxon>Halomonas</taxon>
    </lineage>
</organism>
<accession>A0ABP7LE06</accession>
<dbReference type="InterPro" id="IPR015797">
    <property type="entry name" value="NUDIX_hydrolase-like_dom_sf"/>
</dbReference>
<dbReference type="PROSITE" id="PS51462">
    <property type="entry name" value="NUDIX"/>
    <property type="match status" value="1"/>
</dbReference>
<evidence type="ECO:0000313" key="4">
    <source>
        <dbReference type="Proteomes" id="UP001500133"/>
    </source>
</evidence>
<dbReference type="InterPro" id="IPR000086">
    <property type="entry name" value="NUDIX_hydrolase_dom"/>
</dbReference>
<dbReference type="EMBL" id="BAAAZT010000028">
    <property type="protein sequence ID" value="GAA3899202.1"/>
    <property type="molecule type" value="Genomic_DNA"/>
</dbReference>
<reference evidence="4" key="1">
    <citation type="journal article" date="2019" name="Int. J. Syst. Evol. Microbiol.">
        <title>The Global Catalogue of Microorganisms (GCM) 10K type strain sequencing project: providing services to taxonomists for standard genome sequencing and annotation.</title>
        <authorList>
            <consortium name="The Broad Institute Genomics Platform"/>
            <consortium name="The Broad Institute Genome Sequencing Center for Infectious Disease"/>
            <person name="Wu L."/>
            <person name="Ma J."/>
        </authorList>
    </citation>
    <scope>NUCLEOTIDE SEQUENCE [LARGE SCALE GENOMIC DNA]</scope>
    <source>
        <strain evidence="4">JCM 16914</strain>
    </source>
</reference>
<keyword evidence="4" id="KW-1185">Reference proteome</keyword>
<feature type="region of interest" description="Disordered" evidence="1">
    <location>
        <begin position="1"/>
        <end position="22"/>
    </location>
</feature>
<gene>
    <name evidence="3" type="ORF">GCM10022228_07130</name>
</gene>